<organism evidence="2 3">
    <name type="scientific">Mizuhopecten yessoensis</name>
    <name type="common">Japanese scallop</name>
    <name type="synonym">Patinopecten yessoensis</name>
    <dbReference type="NCBI Taxonomy" id="6573"/>
    <lineage>
        <taxon>Eukaryota</taxon>
        <taxon>Metazoa</taxon>
        <taxon>Spiralia</taxon>
        <taxon>Lophotrochozoa</taxon>
        <taxon>Mollusca</taxon>
        <taxon>Bivalvia</taxon>
        <taxon>Autobranchia</taxon>
        <taxon>Pteriomorphia</taxon>
        <taxon>Pectinida</taxon>
        <taxon>Pectinoidea</taxon>
        <taxon>Pectinidae</taxon>
        <taxon>Mizuhopecten</taxon>
    </lineage>
</organism>
<sequence>MDSRHKYFGDLYLKRHCMGSRATRLAKPAIAKMTAEGECAKHAKIQRVDSFLERLHEKARCEIYPRTQMKRFKVEDKYVKWNVEYPDYTPVVYTSEGVLKGPVWADPDLLTTKADIKWNAVQNNVSRVSHMGPYRIEDNLPRNPIGRTGVKGRGCLGRWGPNHAADPIVTRWRRSDNNVIEKGEDSKNILQFVAVQRRDNHQWAIPGGMVDPGEVITATLKREFGEEAMNTLEMSEEKKDELDLAVNDLFLHGEEVYRGYVDDPRNTDNSWMETVALNFHDESGTGVSKIELNAGDDAVGVKWMDLTSKLKIYASHIDFLQVVAKRHNASW</sequence>
<dbReference type="PROSITE" id="PS51462">
    <property type="entry name" value="NUDIX"/>
    <property type="match status" value="1"/>
</dbReference>
<dbReference type="Gene3D" id="3.90.79.10">
    <property type="entry name" value="Nucleoside Triphosphate Pyrophosphohydrolase"/>
    <property type="match status" value="1"/>
</dbReference>
<reference evidence="2 3" key="1">
    <citation type="journal article" date="2017" name="Nat. Ecol. Evol.">
        <title>Scallop genome provides insights into evolution of bilaterian karyotype and development.</title>
        <authorList>
            <person name="Wang S."/>
            <person name="Zhang J."/>
            <person name="Jiao W."/>
            <person name="Li J."/>
            <person name="Xun X."/>
            <person name="Sun Y."/>
            <person name="Guo X."/>
            <person name="Huan P."/>
            <person name="Dong B."/>
            <person name="Zhang L."/>
            <person name="Hu X."/>
            <person name="Sun X."/>
            <person name="Wang J."/>
            <person name="Zhao C."/>
            <person name="Wang Y."/>
            <person name="Wang D."/>
            <person name="Huang X."/>
            <person name="Wang R."/>
            <person name="Lv J."/>
            <person name="Li Y."/>
            <person name="Zhang Z."/>
            <person name="Liu B."/>
            <person name="Lu W."/>
            <person name="Hui Y."/>
            <person name="Liang J."/>
            <person name="Zhou Z."/>
            <person name="Hou R."/>
            <person name="Li X."/>
            <person name="Liu Y."/>
            <person name="Li H."/>
            <person name="Ning X."/>
            <person name="Lin Y."/>
            <person name="Zhao L."/>
            <person name="Xing Q."/>
            <person name="Dou J."/>
            <person name="Li Y."/>
            <person name="Mao J."/>
            <person name="Guo H."/>
            <person name="Dou H."/>
            <person name="Li T."/>
            <person name="Mu C."/>
            <person name="Jiang W."/>
            <person name="Fu Q."/>
            <person name="Fu X."/>
            <person name="Miao Y."/>
            <person name="Liu J."/>
            <person name="Yu Q."/>
            <person name="Li R."/>
            <person name="Liao H."/>
            <person name="Li X."/>
            <person name="Kong Y."/>
            <person name="Jiang Z."/>
            <person name="Chourrout D."/>
            <person name="Li R."/>
            <person name="Bao Z."/>
        </authorList>
    </citation>
    <scope>NUCLEOTIDE SEQUENCE [LARGE SCALE GENOMIC DNA]</scope>
    <source>
        <strain evidence="2 3">PY_sf001</strain>
    </source>
</reference>
<dbReference type="FunFam" id="3.90.79.10:FF:000021">
    <property type="entry name" value="ADP-ribose pyrophosphatase, mitochondrial isoform X1"/>
    <property type="match status" value="1"/>
</dbReference>
<dbReference type="STRING" id="6573.A0A210R761"/>
<dbReference type="CDD" id="cd03670">
    <property type="entry name" value="NUDIX_ADPRase_Nudt9"/>
    <property type="match status" value="1"/>
</dbReference>
<dbReference type="GO" id="GO:0047631">
    <property type="term" value="F:ADP-ribose diphosphatase activity"/>
    <property type="evidence" value="ECO:0007669"/>
    <property type="project" value="InterPro"/>
</dbReference>
<protein>
    <submittedName>
        <fullName evidence="2">ADP-ribose pyrophosphatase, mitochondrial</fullName>
    </submittedName>
</protein>
<proteinExistence type="predicted"/>
<dbReference type="AlphaFoldDB" id="A0A210R761"/>
<evidence type="ECO:0000259" key="1">
    <source>
        <dbReference type="PROSITE" id="PS51462"/>
    </source>
</evidence>
<feature type="domain" description="Nudix hydrolase" evidence="1">
    <location>
        <begin position="171"/>
        <end position="326"/>
    </location>
</feature>
<evidence type="ECO:0000313" key="3">
    <source>
        <dbReference type="Proteomes" id="UP000242188"/>
    </source>
</evidence>
<accession>A0A210R761</accession>
<dbReference type="InterPro" id="IPR000086">
    <property type="entry name" value="NUDIX_hydrolase_dom"/>
</dbReference>
<keyword evidence="3" id="KW-1185">Reference proteome</keyword>
<dbReference type="SUPFAM" id="SSF55811">
    <property type="entry name" value="Nudix"/>
    <property type="match status" value="1"/>
</dbReference>
<dbReference type="EMBL" id="NEDP02000042">
    <property type="protein sequence ID" value="OWF56815.1"/>
    <property type="molecule type" value="Genomic_DNA"/>
</dbReference>
<dbReference type="Proteomes" id="UP000242188">
    <property type="component" value="Unassembled WGS sequence"/>
</dbReference>
<comment type="caution">
    <text evidence="2">The sequence shown here is derived from an EMBL/GenBank/DDBJ whole genome shotgun (WGS) entry which is preliminary data.</text>
</comment>
<gene>
    <name evidence="2" type="ORF">KP79_PYT16036</name>
</gene>
<dbReference type="Pfam" id="PF00293">
    <property type="entry name" value="NUDIX"/>
    <property type="match status" value="1"/>
</dbReference>
<dbReference type="PANTHER" id="PTHR13030">
    <property type="entry name" value="NUDIX HYDROLASE"/>
    <property type="match status" value="1"/>
</dbReference>
<dbReference type="InterPro" id="IPR039989">
    <property type="entry name" value="NUDT9"/>
</dbReference>
<dbReference type="Pfam" id="PF25969">
    <property type="entry name" value="NUDT9_N"/>
    <property type="match status" value="1"/>
</dbReference>
<name>A0A210R761_MIZYE</name>
<dbReference type="OrthoDB" id="9972248at2759"/>
<evidence type="ECO:0000313" key="2">
    <source>
        <dbReference type="EMBL" id="OWF56815.1"/>
    </source>
</evidence>
<dbReference type="InterPro" id="IPR015797">
    <property type="entry name" value="NUDIX_hydrolase-like_dom_sf"/>
</dbReference>
<dbReference type="PANTHER" id="PTHR13030:SF8">
    <property type="entry name" value="ADP-RIBOSE PYROPHOSPHATASE, MITOCHONDRIAL"/>
    <property type="match status" value="1"/>
</dbReference>